<dbReference type="OrthoDB" id="9815829at2"/>
<reference evidence="3 4" key="1">
    <citation type="submission" date="2019-09" db="EMBL/GenBank/DDBJ databases">
        <title>Draft genome sequences of 48 bacterial type strains from the CCUG.</title>
        <authorList>
            <person name="Tunovic T."/>
            <person name="Pineiro-Iglesias B."/>
            <person name="Unosson C."/>
            <person name="Inganas E."/>
            <person name="Ohlen M."/>
            <person name="Cardew S."/>
            <person name="Jensie-Markopoulos S."/>
            <person name="Salva-Serra F."/>
            <person name="Jaen-Luchoro D."/>
            <person name="Karlsson R."/>
            <person name="Svensson-Stadler L."/>
            <person name="Chun J."/>
            <person name="Moore E."/>
        </authorList>
    </citation>
    <scope>NUCLEOTIDE SEQUENCE [LARGE SCALE GENOMIC DNA]</scope>
    <source>
        <strain evidence="3 4">CCUG 30977</strain>
    </source>
</reference>
<dbReference type="RefSeq" id="WP_151125239.1">
    <property type="nucleotide sequence ID" value="NZ_CP088081.1"/>
</dbReference>
<sequence>MKLTIAIPTFNRLPQLQQAIAAVRALEIPPGLELHLALSNIASRDGTRDYLDALQLPGIALHIYNTPFWEMRFKKDIRSNWVRLAGAVPRDSDWVWLHGDDDVILDPRALHRVVALARSAEQPRLLMFPQAKRSTGSGQHYAGQLIDLCQAHGFHEMLGWMSQLVMCGPLFFAAMSDFARFAGESLDDHDPRTEPTLPRRELLAGEDPQSAERLTDSRVSAFHHATMVLRHFRDQVAVFVDDRIIDEQPQLPPGQEDRPTRRSSENVRDRFFYLVDDFVEHLGLPPRSLSPHFLRYVNKSLADLMTNVLAEDLLVPGDCLLDRQGKLERLHRLRELMADEAQRQELSRRLALIEDAMRRESSESRRAMQALYQATKQPRLPFQIMPA</sequence>
<dbReference type="EMBL" id="VZPB01000049">
    <property type="protein sequence ID" value="KAB0577382.1"/>
    <property type="molecule type" value="Genomic_DNA"/>
</dbReference>
<feature type="compositionally biased region" description="Basic and acidic residues" evidence="2">
    <location>
        <begin position="186"/>
        <end position="203"/>
    </location>
</feature>
<dbReference type="AlphaFoldDB" id="A0A643F850"/>
<dbReference type="SUPFAM" id="SSF53448">
    <property type="entry name" value="Nucleotide-diphospho-sugar transferases"/>
    <property type="match status" value="1"/>
</dbReference>
<feature type="region of interest" description="Disordered" evidence="2">
    <location>
        <begin position="185"/>
        <end position="214"/>
    </location>
</feature>
<dbReference type="Proteomes" id="UP000430120">
    <property type="component" value="Unassembled WGS sequence"/>
</dbReference>
<evidence type="ECO:0000256" key="1">
    <source>
        <dbReference type="SAM" id="Coils"/>
    </source>
</evidence>
<evidence type="ECO:0000313" key="3">
    <source>
        <dbReference type="EMBL" id="KAB0577382.1"/>
    </source>
</evidence>
<keyword evidence="3" id="KW-0808">Transferase</keyword>
<dbReference type="InterPro" id="IPR029044">
    <property type="entry name" value="Nucleotide-diphossugar_trans"/>
</dbReference>
<evidence type="ECO:0000256" key="2">
    <source>
        <dbReference type="SAM" id="MobiDB-lite"/>
    </source>
</evidence>
<dbReference type="GO" id="GO:0016740">
    <property type="term" value="F:transferase activity"/>
    <property type="evidence" value="ECO:0007669"/>
    <property type="project" value="UniProtKB-KW"/>
</dbReference>
<proteinExistence type="predicted"/>
<comment type="caution">
    <text evidence="3">The sequence shown here is derived from an EMBL/GenBank/DDBJ whole genome shotgun (WGS) entry which is preliminary data.</text>
</comment>
<gene>
    <name evidence="3" type="ORF">F7Q92_16720</name>
</gene>
<feature type="coiled-coil region" evidence="1">
    <location>
        <begin position="336"/>
        <end position="363"/>
    </location>
</feature>
<evidence type="ECO:0000313" key="4">
    <source>
        <dbReference type="Proteomes" id="UP000430120"/>
    </source>
</evidence>
<name>A0A643F850_IDEDE</name>
<organism evidence="3 4">
    <name type="scientific">Ideonella dechloratans</name>
    <dbReference type="NCBI Taxonomy" id="36863"/>
    <lineage>
        <taxon>Bacteria</taxon>
        <taxon>Pseudomonadati</taxon>
        <taxon>Pseudomonadota</taxon>
        <taxon>Betaproteobacteria</taxon>
        <taxon>Burkholderiales</taxon>
        <taxon>Sphaerotilaceae</taxon>
        <taxon>Ideonella</taxon>
    </lineage>
</organism>
<keyword evidence="4" id="KW-1185">Reference proteome</keyword>
<accession>A0A643F850</accession>
<keyword evidence="1" id="KW-0175">Coiled coil</keyword>
<protein>
    <submittedName>
        <fullName evidence="3">Glycosyltransferase</fullName>
    </submittedName>
</protein>
<dbReference type="Gene3D" id="3.90.550.10">
    <property type="entry name" value="Spore Coat Polysaccharide Biosynthesis Protein SpsA, Chain A"/>
    <property type="match status" value="1"/>
</dbReference>